<keyword evidence="1" id="KW-0812">Transmembrane</keyword>
<dbReference type="Pfam" id="PF15003">
    <property type="entry name" value="HAUS2"/>
    <property type="match status" value="1"/>
</dbReference>
<dbReference type="GO" id="GO:0007098">
    <property type="term" value="P:centrosome cycle"/>
    <property type="evidence" value="ECO:0000318"/>
    <property type="project" value="GO_Central"/>
</dbReference>
<dbReference type="InterPro" id="IPR028346">
    <property type="entry name" value="HAUS2"/>
</dbReference>
<gene>
    <name evidence="2" type="ORF">TRIADDRAFT_61930</name>
</gene>
<dbReference type="OrthoDB" id="2436605at2759"/>
<dbReference type="GO" id="GO:0070652">
    <property type="term" value="C:HAUS complex"/>
    <property type="evidence" value="ECO:0000318"/>
    <property type="project" value="GO_Central"/>
</dbReference>
<protein>
    <submittedName>
        <fullName evidence="2">Uncharacterized protein</fullName>
    </submittedName>
</protein>
<dbReference type="RefSeq" id="XP_002117935.1">
    <property type="nucleotide sequence ID" value="XM_002117899.1"/>
</dbReference>
<dbReference type="PANTHER" id="PTHR16039:SF1">
    <property type="entry name" value="HAUS AUGMIN-LIKE COMPLEX SUBUNIT 2"/>
    <property type="match status" value="1"/>
</dbReference>
<sequence>MAEIVSKAESAESNPWLTDSHIQLGSLQRILSIVEKHEHGSLLHKENEESSVSQQFQTDNWISSKLLKTLSKIDTLTEALDNVDCEMCYIEKDKMTRDITRIDHLVSKVELLEDLTAHLTSVIEKQERILSVLQESVIGDYLEVNAKYHGDVVHFFPAIAKGIASLSENLNNIGWFSEFFVSAREATLLPLLTARLVVIAVLQIWNFVYLSY</sequence>
<dbReference type="HOGENOM" id="CLU_1301136_0_0_1"/>
<reference evidence="2 3" key="1">
    <citation type="journal article" date="2008" name="Nature">
        <title>The Trichoplax genome and the nature of placozoans.</title>
        <authorList>
            <person name="Srivastava M."/>
            <person name="Begovic E."/>
            <person name="Chapman J."/>
            <person name="Putnam N.H."/>
            <person name="Hellsten U."/>
            <person name="Kawashima T."/>
            <person name="Kuo A."/>
            <person name="Mitros T."/>
            <person name="Salamov A."/>
            <person name="Carpenter M.L."/>
            <person name="Signorovitch A.Y."/>
            <person name="Moreno M.A."/>
            <person name="Kamm K."/>
            <person name="Grimwood J."/>
            <person name="Schmutz J."/>
            <person name="Shapiro H."/>
            <person name="Grigoriev I.V."/>
            <person name="Buss L.W."/>
            <person name="Schierwater B."/>
            <person name="Dellaporta S.L."/>
            <person name="Rokhsar D.S."/>
        </authorList>
    </citation>
    <scope>NUCLEOTIDE SEQUENCE [LARGE SCALE GENOMIC DNA]</scope>
    <source>
        <strain evidence="2 3">Grell-BS-1999</strain>
    </source>
</reference>
<dbReference type="STRING" id="10228.B3SCC9"/>
<dbReference type="GO" id="GO:1990498">
    <property type="term" value="C:mitotic spindle microtubule"/>
    <property type="evidence" value="ECO:0000318"/>
    <property type="project" value="GO_Central"/>
</dbReference>
<feature type="transmembrane region" description="Helical" evidence="1">
    <location>
        <begin position="188"/>
        <end position="210"/>
    </location>
</feature>
<dbReference type="Proteomes" id="UP000009022">
    <property type="component" value="Unassembled WGS sequence"/>
</dbReference>
<evidence type="ECO:0000313" key="2">
    <source>
        <dbReference type="EMBL" id="EDV19602.1"/>
    </source>
</evidence>
<evidence type="ECO:0000256" key="1">
    <source>
        <dbReference type="SAM" id="Phobius"/>
    </source>
</evidence>
<dbReference type="PhylomeDB" id="B3SCC9"/>
<dbReference type="GO" id="GO:0005813">
    <property type="term" value="C:centrosome"/>
    <property type="evidence" value="ECO:0000318"/>
    <property type="project" value="GO_Central"/>
</dbReference>
<dbReference type="CTD" id="6759111"/>
<name>B3SCC9_TRIAD</name>
<dbReference type="EMBL" id="DS985270">
    <property type="protein sequence ID" value="EDV19602.1"/>
    <property type="molecule type" value="Genomic_DNA"/>
</dbReference>
<dbReference type="GeneID" id="6759111"/>
<keyword evidence="1" id="KW-1133">Transmembrane helix</keyword>
<dbReference type="KEGG" id="tad:TRIADDRAFT_61930"/>
<accession>B3SCC9</accession>
<keyword evidence="3" id="KW-1185">Reference proteome</keyword>
<organism evidence="2 3">
    <name type="scientific">Trichoplax adhaerens</name>
    <name type="common">Trichoplax reptans</name>
    <dbReference type="NCBI Taxonomy" id="10228"/>
    <lineage>
        <taxon>Eukaryota</taxon>
        <taxon>Metazoa</taxon>
        <taxon>Placozoa</taxon>
        <taxon>Uniplacotomia</taxon>
        <taxon>Trichoplacea</taxon>
        <taxon>Trichoplacidae</taxon>
        <taxon>Trichoplax</taxon>
    </lineage>
</organism>
<evidence type="ECO:0000313" key="3">
    <source>
        <dbReference type="Proteomes" id="UP000009022"/>
    </source>
</evidence>
<dbReference type="PANTHER" id="PTHR16039">
    <property type="entry name" value="HAUS AUGMIN-LIKE COMPLEX SUBUNIT 2"/>
    <property type="match status" value="1"/>
</dbReference>
<dbReference type="GO" id="GO:0051225">
    <property type="term" value="P:spindle assembly"/>
    <property type="evidence" value="ECO:0000318"/>
    <property type="project" value="GO_Central"/>
</dbReference>
<keyword evidence="1" id="KW-0472">Membrane</keyword>
<proteinExistence type="predicted"/>
<dbReference type="InParanoid" id="B3SCC9"/>
<dbReference type="GO" id="GO:0007020">
    <property type="term" value="P:microtubule nucleation"/>
    <property type="evidence" value="ECO:0000318"/>
    <property type="project" value="GO_Central"/>
</dbReference>
<dbReference type="AlphaFoldDB" id="B3SCC9"/>